<dbReference type="SMART" id="SM00487">
    <property type="entry name" value="DEXDc"/>
    <property type="match status" value="1"/>
</dbReference>
<dbReference type="InterPro" id="IPR049614">
    <property type="entry name" value="HrpB_DEXH"/>
</dbReference>
<dbReference type="PANTHER" id="PTHR43519">
    <property type="entry name" value="ATP-DEPENDENT RNA HELICASE HRPB"/>
    <property type="match status" value="1"/>
</dbReference>
<dbReference type="Pfam" id="PF00271">
    <property type="entry name" value="Helicase_C"/>
    <property type="match status" value="1"/>
</dbReference>
<name>A0A5M6DLL3_9BACT</name>
<feature type="region of interest" description="Disordered" evidence="5">
    <location>
        <begin position="823"/>
        <end position="846"/>
    </location>
</feature>
<dbReference type="InterPro" id="IPR001650">
    <property type="entry name" value="Helicase_C-like"/>
</dbReference>
<evidence type="ECO:0000256" key="5">
    <source>
        <dbReference type="SAM" id="MobiDB-lite"/>
    </source>
</evidence>
<dbReference type="InterPro" id="IPR011545">
    <property type="entry name" value="DEAD/DEAH_box_helicase_dom"/>
</dbReference>
<evidence type="ECO:0000313" key="8">
    <source>
        <dbReference type="EMBL" id="KAA5547020.1"/>
    </source>
</evidence>
<dbReference type="Gene3D" id="3.40.50.300">
    <property type="entry name" value="P-loop containing nucleotide triphosphate hydrolases"/>
    <property type="match status" value="2"/>
</dbReference>
<dbReference type="AlphaFoldDB" id="A0A5M6DLL3"/>
<sequence>MLPIDACLPDVVRAIAAGKPVILQAPPGAGKTTGVPPALLQSSTLPPGQILLLQPRRLAARAAARRLAAMVDQPVGQTYGYHVRFDRQVRRDTSVIAMTTGILLQRLNADPLLEDVACVIVDEFHERSLDVDLALGMLQRIRTSLRPELRLVVMSATLETEPVARLLKDAVTVKSEGRAFDVQIHYQDSVRREPVEDQVADVLPEALRESDGDVLVFLPGVGEIHRTAAQIQRRSEFAALHVCKLYGDLTPGDQDAVLSPSDRRKVVLSTNVAETSVTIEGITAVIDSGLARVMQFNAAVGIPGLQLQPISKASADQRAGRAGRTAPGICFRLWPAAMHRSRPDHTSPEVLRSDLCGAVLTLAAWGERDVFEFPWVTAPAEAAVRRSRHLLERFGAVDRSGSITTLGRAMVSLPVHPRLARLLVAASQYDCLQAACLAAALLSERDPFLTRSSLELQSGKRSIESDLLERVQRLQRFLDGGNDPMLHGIAAKNIGKVAKHLSRAITDQPASPTGDSPLSPDERFSRALLAAYPDRLARRREPGSPKGIMVGGKGVTLDRQSTVHHSPLFLCVDVDDRSEETLVRIASEVDETWLPSEWLQRKRQLRFDPTLQAVVAREQLRFDDLVLRESPAECTPDDETAQLLFDSAADRLDRILDAQGKTTQSFLTRWRFLSEHLQLSDDEGSGAAIPPFDPMRLHEQLRMFCRDRTSIKQLMDAPWLDHLRGGFTYEQLQFLDRQAPETLEVPSGNRIRVEYAPGAPPRLSVRIQELYGWQTAPRLAGGKIPLQLQLLGPNHRPQQVTDDLQSFWENTYPAVRKELKRRYAKHHWPDAPANATPTRNGLKPRS</sequence>
<dbReference type="NCBIfam" id="TIGR01970">
    <property type="entry name" value="DEAH_box_HrpB"/>
    <property type="match status" value="1"/>
</dbReference>
<protein>
    <submittedName>
        <fullName evidence="8">ATP-dependent helicase HrpB</fullName>
    </submittedName>
</protein>
<dbReference type="InterPro" id="IPR013689">
    <property type="entry name" value="RNA_helicase_ATP-dep_HrpB_C"/>
</dbReference>
<dbReference type="EMBL" id="VWOX01000001">
    <property type="protein sequence ID" value="KAA5547020.1"/>
    <property type="molecule type" value="Genomic_DNA"/>
</dbReference>
<dbReference type="GO" id="GO:0004386">
    <property type="term" value="F:helicase activity"/>
    <property type="evidence" value="ECO:0007669"/>
    <property type="project" value="UniProtKB-KW"/>
</dbReference>
<gene>
    <name evidence="8" type="primary">hrpB</name>
    <name evidence="8" type="ORF">FYK55_00960</name>
</gene>
<dbReference type="RefSeq" id="WP_150074127.1">
    <property type="nucleotide sequence ID" value="NZ_VWOX01000001.1"/>
</dbReference>
<proteinExistence type="predicted"/>
<dbReference type="GO" id="GO:0003676">
    <property type="term" value="F:nucleic acid binding"/>
    <property type="evidence" value="ECO:0007669"/>
    <property type="project" value="InterPro"/>
</dbReference>
<accession>A0A5M6DLL3</accession>
<dbReference type="SMART" id="SM00847">
    <property type="entry name" value="HA2"/>
    <property type="match status" value="1"/>
</dbReference>
<evidence type="ECO:0000256" key="1">
    <source>
        <dbReference type="ARBA" id="ARBA00022741"/>
    </source>
</evidence>
<evidence type="ECO:0000256" key="4">
    <source>
        <dbReference type="ARBA" id="ARBA00022840"/>
    </source>
</evidence>
<dbReference type="Gene3D" id="1.20.120.1080">
    <property type="match status" value="1"/>
</dbReference>
<feature type="domain" description="Helicase C-terminal" evidence="7">
    <location>
        <begin position="194"/>
        <end position="366"/>
    </location>
</feature>
<dbReference type="InterPro" id="IPR010225">
    <property type="entry name" value="HrpB"/>
</dbReference>
<dbReference type="PROSITE" id="PS51194">
    <property type="entry name" value="HELICASE_CTER"/>
    <property type="match status" value="1"/>
</dbReference>
<evidence type="ECO:0000256" key="2">
    <source>
        <dbReference type="ARBA" id="ARBA00022801"/>
    </source>
</evidence>
<dbReference type="GO" id="GO:0016787">
    <property type="term" value="F:hydrolase activity"/>
    <property type="evidence" value="ECO:0007669"/>
    <property type="project" value="UniProtKB-KW"/>
</dbReference>
<dbReference type="PIRSF" id="PIRSF005496">
    <property type="entry name" value="ATP_hel_hrpB"/>
    <property type="match status" value="1"/>
</dbReference>
<dbReference type="SMART" id="SM00490">
    <property type="entry name" value="HELICc"/>
    <property type="match status" value="1"/>
</dbReference>
<feature type="domain" description="Helicase ATP-binding" evidence="6">
    <location>
        <begin position="12"/>
        <end position="176"/>
    </location>
</feature>
<keyword evidence="4" id="KW-0067">ATP-binding</keyword>
<dbReference type="PANTHER" id="PTHR43519:SF1">
    <property type="entry name" value="ATP-DEPENDENT RNA HELICASE HRPB"/>
    <property type="match status" value="1"/>
</dbReference>
<organism evidence="8 9">
    <name type="scientific">Roseiconus nitratireducens</name>
    <dbReference type="NCBI Taxonomy" id="2605748"/>
    <lineage>
        <taxon>Bacteria</taxon>
        <taxon>Pseudomonadati</taxon>
        <taxon>Planctomycetota</taxon>
        <taxon>Planctomycetia</taxon>
        <taxon>Pirellulales</taxon>
        <taxon>Pirellulaceae</taxon>
        <taxon>Roseiconus</taxon>
    </lineage>
</organism>
<dbReference type="SUPFAM" id="SSF52540">
    <property type="entry name" value="P-loop containing nucleoside triphosphate hydrolases"/>
    <property type="match status" value="1"/>
</dbReference>
<dbReference type="Pfam" id="PF08482">
    <property type="entry name" value="HrpB_C"/>
    <property type="match status" value="1"/>
</dbReference>
<keyword evidence="2" id="KW-0378">Hydrolase</keyword>
<dbReference type="Proteomes" id="UP000324479">
    <property type="component" value="Unassembled WGS sequence"/>
</dbReference>
<evidence type="ECO:0000259" key="7">
    <source>
        <dbReference type="PROSITE" id="PS51194"/>
    </source>
</evidence>
<evidence type="ECO:0000313" key="9">
    <source>
        <dbReference type="Proteomes" id="UP000324479"/>
    </source>
</evidence>
<reference evidence="8 9" key="1">
    <citation type="submission" date="2019-08" db="EMBL/GenBank/DDBJ databases">
        <authorList>
            <person name="Dhanesh K."/>
            <person name="Kumar G."/>
            <person name="Sasikala C."/>
            <person name="Venkata Ramana C."/>
        </authorList>
    </citation>
    <scope>NUCLEOTIDE SEQUENCE [LARGE SCALE GENOMIC DNA]</scope>
    <source>
        <strain evidence="8 9">JC645</strain>
    </source>
</reference>
<dbReference type="InterPro" id="IPR007502">
    <property type="entry name" value="Helicase-assoc_dom"/>
</dbReference>
<dbReference type="InterPro" id="IPR014001">
    <property type="entry name" value="Helicase_ATP-bd"/>
</dbReference>
<keyword evidence="9" id="KW-1185">Reference proteome</keyword>
<keyword evidence="3 8" id="KW-0347">Helicase</keyword>
<evidence type="ECO:0000259" key="6">
    <source>
        <dbReference type="PROSITE" id="PS51192"/>
    </source>
</evidence>
<comment type="caution">
    <text evidence="8">The sequence shown here is derived from an EMBL/GenBank/DDBJ whole genome shotgun (WGS) entry which is preliminary data.</text>
</comment>
<keyword evidence="1" id="KW-0547">Nucleotide-binding</keyword>
<dbReference type="GO" id="GO:0005524">
    <property type="term" value="F:ATP binding"/>
    <property type="evidence" value="ECO:0007669"/>
    <property type="project" value="UniProtKB-KW"/>
</dbReference>
<evidence type="ECO:0000256" key="3">
    <source>
        <dbReference type="ARBA" id="ARBA00022806"/>
    </source>
</evidence>
<dbReference type="InterPro" id="IPR027417">
    <property type="entry name" value="P-loop_NTPase"/>
</dbReference>
<dbReference type="CDD" id="cd18791">
    <property type="entry name" value="SF2_C_RHA"/>
    <property type="match status" value="1"/>
</dbReference>
<dbReference type="PROSITE" id="PS51192">
    <property type="entry name" value="HELICASE_ATP_BIND_1"/>
    <property type="match status" value="1"/>
</dbReference>
<dbReference type="CDD" id="cd17990">
    <property type="entry name" value="DEXHc_HrpB"/>
    <property type="match status" value="1"/>
</dbReference>
<dbReference type="Pfam" id="PF21010">
    <property type="entry name" value="HA2_C"/>
    <property type="match status" value="1"/>
</dbReference>
<dbReference type="Pfam" id="PF00270">
    <property type="entry name" value="DEAD"/>
    <property type="match status" value="1"/>
</dbReference>